<name>A0A426XVG5_ENSVE</name>
<dbReference type="AlphaFoldDB" id="A0A426XVG5"/>
<proteinExistence type="predicted"/>
<comment type="caution">
    <text evidence="1">The sequence shown here is derived from an EMBL/GenBank/DDBJ whole genome shotgun (WGS) entry which is preliminary data.</text>
</comment>
<accession>A0A426XVG5</accession>
<dbReference type="Proteomes" id="UP000287651">
    <property type="component" value="Unassembled WGS sequence"/>
</dbReference>
<reference evidence="1 2" key="1">
    <citation type="journal article" date="2014" name="Agronomy (Basel)">
        <title>A Draft Genome Sequence for Ensete ventricosum, the Drought-Tolerant Tree Against Hunger.</title>
        <authorList>
            <person name="Harrison J."/>
            <person name="Moore K.A."/>
            <person name="Paszkiewicz K."/>
            <person name="Jones T."/>
            <person name="Grant M."/>
            <person name="Ambacheew D."/>
            <person name="Muzemil S."/>
            <person name="Studholme D.J."/>
        </authorList>
    </citation>
    <scope>NUCLEOTIDE SEQUENCE [LARGE SCALE GENOMIC DNA]</scope>
</reference>
<organism evidence="1 2">
    <name type="scientific">Ensete ventricosum</name>
    <name type="common">Abyssinian banana</name>
    <name type="synonym">Musa ensete</name>
    <dbReference type="NCBI Taxonomy" id="4639"/>
    <lineage>
        <taxon>Eukaryota</taxon>
        <taxon>Viridiplantae</taxon>
        <taxon>Streptophyta</taxon>
        <taxon>Embryophyta</taxon>
        <taxon>Tracheophyta</taxon>
        <taxon>Spermatophyta</taxon>
        <taxon>Magnoliopsida</taxon>
        <taxon>Liliopsida</taxon>
        <taxon>Zingiberales</taxon>
        <taxon>Musaceae</taxon>
        <taxon>Ensete</taxon>
    </lineage>
</organism>
<evidence type="ECO:0000313" key="2">
    <source>
        <dbReference type="Proteomes" id="UP000287651"/>
    </source>
</evidence>
<dbReference type="EMBL" id="AMZH03017115">
    <property type="protein sequence ID" value="RRT43475.1"/>
    <property type="molecule type" value="Genomic_DNA"/>
</dbReference>
<sequence>MLEHFSEKKIEVLPPSSNLFDSVRRESQMLPSSSSSSNEQQCDLCMMDMIRLLLSLSLFVPPRRTNPLSILWAASAAESDCIHF</sequence>
<protein>
    <submittedName>
        <fullName evidence="1">Uncharacterized protein</fullName>
    </submittedName>
</protein>
<gene>
    <name evidence="1" type="ORF">B296_00040940</name>
</gene>
<evidence type="ECO:0000313" key="1">
    <source>
        <dbReference type="EMBL" id="RRT43475.1"/>
    </source>
</evidence>